<proteinExistence type="predicted"/>
<gene>
    <name evidence="1" type="ORF">L9F63_007753</name>
</gene>
<name>A0AAD7Z7D6_DIPPU</name>
<dbReference type="EMBL" id="JASPKZ010010240">
    <property type="protein sequence ID" value="KAJ9575092.1"/>
    <property type="molecule type" value="Genomic_DNA"/>
</dbReference>
<accession>A0AAD7Z7D6</accession>
<protein>
    <submittedName>
        <fullName evidence="1">Uncharacterized protein</fullName>
    </submittedName>
</protein>
<organism evidence="1 2">
    <name type="scientific">Diploptera punctata</name>
    <name type="common">Pacific beetle cockroach</name>
    <dbReference type="NCBI Taxonomy" id="6984"/>
    <lineage>
        <taxon>Eukaryota</taxon>
        <taxon>Metazoa</taxon>
        <taxon>Ecdysozoa</taxon>
        <taxon>Arthropoda</taxon>
        <taxon>Hexapoda</taxon>
        <taxon>Insecta</taxon>
        <taxon>Pterygota</taxon>
        <taxon>Neoptera</taxon>
        <taxon>Polyneoptera</taxon>
        <taxon>Dictyoptera</taxon>
        <taxon>Blattodea</taxon>
        <taxon>Blaberoidea</taxon>
        <taxon>Blaberidae</taxon>
        <taxon>Diplopterinae</taxon>
        <taxon>Diploptera</taxon>
    </lineage>
</organism>
<reference evidence="1" key="1">
    <citation type="journal article" date="2023" name="IScience">
        <title>Live-bearing cockroach genome reveals convergent evolutionary mechanisms linked to viviparity in insects and beyond.</title>
        <authorList>
            <person name="Fouks B."/>
            <person name="Harrison M.C."/>
            <person name="Mikhailova A.A."/>
            <person name="Marchal E."/>
            <person name="English S."/>
            <person name="Carruthers M."/>
            <person name="Jennings E.C."/>
            <person name="Chiamaka E.L."/>
            <person name="Frigard R.A."/>
            <person name="Pippel M."/>
            <person name="Attardo G.M."/>
            <person name="Benoit J.B."/>
            <person name="Bornberg-Bauer E."/>
            <person name="Tobe S.S."/>
        </authorList>
    </citation>
    <scope>NUCLEOTIDE SEQUENCE</scope>
    <source>
        <strain evidence="1">Stay&amp;Tobe</strain>
    </source>
</reference>
<dbReference type="AlphaFoldDB" id="A0AAD7Z7D6"/>
<evidence type="ECO:0000313" key="1">
    <source>
        <dbReference type="EMBL" id="KAJ9575092.1"/>
    </source>
</evidence>
<evidence type="ECO:0000313" key="2">
    <source>
        <dbReference type="Proteomes" id="UP001233999"/>
    </source>
</evidence>
<reference evidence="1" key="2">
    <citation type="submission" date="2023-05" db="EMBL/GenBank/DDBJ databases">
        <authorList>
            <person name="Fouks B."/>
        </authorList>
    </citation>
    <scope>NUCLEOTIDE SEQUENCE</scope>
    <source>
        <strain evidence="1">Stay&amp;Tobe</strain>
        <tissue evidence="1">Testes</tissue>
    </source>
</reference>
<dbReference type="Proteomes" id="UP001233999">
    <property type="component" value="Unassembled WGS sequence"/>
</dbReference>
<sequence length="51" mass="5428">GGKGKITETISTISTTETIAATDDAWINTVMILYIESTRKRCGIGTTPTIP</sequence>
<keyword evidence="2" id="KW-1185">Reference proteome</keyword>
<feature type="non-terminal residue" evidence="1">
    <location>
        <position position="51"/>
    </location>
</feature>
<comment type="caution">
    <text evidence="1">The sequence shown here is derived from an EMBL/GenBank/DDBJ whole genome shotgun (WGS) entry which is preliminary data.</text>
</comment>